<evidence type="ECO:0000256" key="6">
    <source>
        <dbReference type="ARBA" id="ARBA00022840"/>
    </source>
</evidence>
<dbReference type="NCBIfam" id="TIGR02142">
    <property type="entry name" value="modC_ABC"/>
    <property type="match status" value="1"/>
</dbReference>
<evidence type="ECO:0000259" key="9">
    <source>
        <dbReference type="PROSITE" id="PS50893"/>
    </source>
</evidence>
<dbReference type="InterPro" id="IPR008995">
    <property type="entry name" value="Mo/tungstate-bd_C_term_dom"/>
</dbReference>
<dbReference type="GO" id="GO:0016020">
    <property type="term" value="C:membrane"/>
    <property type="evidence" value="ECO:0007669"/>
    <property type="project" value="InterPro"/>
</dbReference>
<gene>
    <name evidence="11" type="ORF">MNBD_GAMMA20-18</name>
</gene>
<dbReference type="PANTHER" id="PTHR43514">
    <property type="entry name" value="ABC TRANSPORTER I FAMILY MEMBER 10"/>
    <property type="match status" value="1"/>
</dbReference>
<keyword evidence="6 11" id="KW-0067">ATP-binding</keyword>
<evidence type="ECO:0000256" key="4">
    <source>
        <dbReference type="ARBA" id="ARBA00022519"/>
    </source>
</evidence>
<reference evidence="11" key="1">
    <citation type="submission" date="2018-06" db="EMBL/GenBank/DDBJ databases">
        <authorList>
            <person name="Zhirakovskaya E."/>
        </authorList>
    </citation>
    <scope>NUCLEOTIDE SEQUENCE</scope>
</reference>
<dbReference type="PROSITE" id="PS50893">
    <property type="entry name" value="ABC_TRANSPORTER_2"/>
    <property type="match status" value="1"/>
</dbReference>
<evidence type="ECO:0000259" key="10">
    <source>
        <dbReference type="PROSITE" id="PS51866"/>
    </source>
</evidence>
<sequence>MSLEVCLRLSRGDFELAVEACLPARGVTAIFGPSGCGKTTLLRAIAGLEPQVRGRLRLGDETWQDTDYFLPPHQRPVGYVFQHAVLFPHLSVRGNLDFARRRSGDGPGPGFDEVVELAGIDHLLSRATPNLSGGERQRVALARALLTAPRLLLLDEPLAALDRQAKAELMPCLERLHESLSIPVLYVSHAIDEVARLADQLLLLVDGRVEASGPLVEMLTRLDLTLAGSEEALAVIEATVSAIDTDYHLTRLAFAGGGQGRELWLPGDRLPVGRKVRLAVHARDVSLTLQPPTQSSILNIIPVHVDALSSSGPAQTLVRLRAGEVPLLARVTRKSEAALGLHAGQALFAQVKSVSLVE</sequence>
<keyword evidence="7" id="KW-1278">Translocase</keyword>
<evidence type="ECO:0000256" key="5">
    <source>
        <dbReference type="ARBA" id="ARBA00022741"/>
    </source>
</evidence>
<dbReference type="Gene3D" id="3.40.50.300">
    <property type="entry name" value="P-loop containing nucleotide triphosphate hydrolases"/>
    <property type="match status" value="1"/>
</dbReference>
<feature type="domain" description="ABC transporter" evidence="9">
    <location>
        <begin position="1"/>
        <end position="231"/>
    </location>
</feature>
<keyword evidence="3" id="KW-0500">Molybdenum</keyword>
<dbReference type="GO" id="GO:0016887">
    <property type="term" value="F:ATP hydrolysis activity"/>
    <property type="evidence" value="ECO:0007669"/>
    <property type="project" value="InterPro"/>
</dbReference>
<dbReference type="GO" id="GO:0015098">
    <property type="term" value="F:molybdate ion transmembrane transporter activity"/>
    <property type="evidence" value="ECO:0007669"/>
    <property type="project" value="InterPro"/>
</dbReference>
<dbReference type="SUPFAM" id="SSF52540">
    <property type="entry name" value="P-loop containing nucleoside triphosphate hydrolases"/>
    <property type="match status" value="1"/>
</dbReference>
<keyword evidence="8" id="KW-0472">Membrane</keyword>
<dbReference type="PROSITE" id="PS51866">
    <property type="entry name" value="MOP"/>
    <property type="match status" value="1"/>
</dbReference>
<dbReference type="AlphaFoldDB" id="A0A3B1ASM0"/>
<feature type="domain" description="Mop" evidence="10">
    <location>
        <begin position="294"/>
        <end position="358"/>
    </location>
</feature>
<dbReference type="InterPro" id="IPR027417">
    <property type="entry name" value="P-loop_NTPase"/>
</dbReference>
<dbReference type="PROSITE" id="PS00211">
    <property type="entry name" value="ABC_TRANSPORTER_1"/>
    <property type="match status" value="1"/>
</dbReference>
<dbReference type="PANTHER" id="PTHR43514:SF10">
    <property type="entry name" value="MOLYBDENUM IMPORT ATP-BINDING PROTEIN MODC 2"/>
    <property type="match status" value="1"/>
</dbReference>
<organism evidence="11">
    <name type="scientific">hydrothermal vent metagenome</name>
    <dbReference type="NCBI Taxonomy" id="652676"/>
    <lineage>
        <taxon>unclassified sequences</taxon>
        <taxon>metagenomes</taxon>
        <taxon>ecological metagenomes</taxon>
    </lineage>
</organism>
<dbReference type="Pfam" id="PF03459">
    <property type="entry name" value="TOBE"/>
    <property type="match status" value="1"/>
</dbReference>
<evidence type="ECO:0000256" key="3">
    <source>
        <dbReference type="ARBA" id="ARBA00022505"/>
    </source>
</evidence>
<evidence type="ECO:0000256" key="8">
    <source>
        <dbReference type="ARBA" id="ARBA00023136"/>
    </source>
</evidence>
<proteinExistence type="predicted"/>
<dbReference type="SMART" id="SM00382">
    <property type="entry name" value="AAA"/>
    <property type="match status" value="1"/>
</dbReference>
<keyword evidence="2" id="KW-1003">Cell membrane</keyword>
<protein>
    <submittedName>
        <fullName evidence="11">Molybdenum ABC transporter ATP-binding protein ModC</fullName>
    </submittedName>
</protein>
<dbReference type="EMBL" id="UOFU01000294">
    <property type="protein sequence ID" value="VAX02814.1"/>
    <property type="molecule type" value="Genomic_DNA"/>
</dbReference>
<name>A0A3B1ASM0_9ZZZZ</name>
<dbReference type="InterPro" id="IPR005116">
    <property type="entry name" value="Transp-assoc_OB_typ1"/>
</dbReference>
<dbReference type="InterPro" id="IPR011868">
    <property type="entry name" value="ModC_ABC_ATP-bd"/>
</dbReference>
<keyword evidence="4" id="KW-0997">Cell inner membrane</keyword>
<dbReference type="GO" id="GO:0140359">
    <property type="term" value="F:ABC-type transporter activity"/>
    <property type="evidence" value="ECO:0007669"/>
    <property type="project" value="InterPro"/>
</dbReference>
<dbReference type="InterPro" id="IPR003593">
    <property type="entry name" value="AAA+_ATPase"/>
</dbReference>
<dbReference type="SUPFAM" id="SSF50331">
    <property type="entry name" value="MOP-like"/>
    <property type="match status" value="1"/>
</dbReference>
<dbReference type="Pfam" id="PF00005">
    <property type="entry name" value="ABC_tran"/>
    <property type="match status" value="1"/>
</dbReference>
<dbReference type="InterPro" id="IPR003439">
    <property type="entry name" value="ABC_transporter-like_ATP-bd"/>
</dbReference>
<dbReference type="InterPro" id="IPR017871">
    <property type="entry name" value="ABC_transporter-like_CS"/>
</dbReference>
<evidence type="ECO:0000256" key="2">
    <source>
        <dbReference type="ARBA" id="ARBA00022475"/>
    </source>
</evidence>
<keyword evidence="1" id="KW-0813">Transport</keyword>
<keyword evidence="5" id="KW-0547">Nucleotide-binding</keyword>
<dbReference type="InterPro" id="IPR004606">
    <property type="entry name" value="Mop_domain"/>
</dbReference>
<dbReference type="Gene3D" id="2.40.50.100">
    <property type="match status" value="1"/>
</dbReference>
<evidence type="ECO:0000313" key="11">
    <source>
        <dbReference type="EMBL" id="VAX02814.1"/>
    </source>
</evidence>
<dbReference type="GO" id="GO:0005524">
    <property type="term" value="F:ATP binding"/>
    <property type="evidence" value="ECO:0007669"/>
    <property type="project" value="UniProtKB-KW"/>
</dbReference>
<accession>A0A3B1ASM0</accession>
<dbReference type="InterPro" id="IPR050334">
    <property type="entry name" value="Molybdenum_import_ModC"/>
</dbReference>
<evidence type="ECO:0000256" key="7">
    <source>
        <dbReference type="ARBA" id="ARBA00022967"/>
    </source>
</evidence>
<evidence type="ECO:0000256" key="1">
    <source>
        <dbReference type="ARBA" id="ARBA00022448"/>
    </source>
</evidence>